<gene>
    <name evidence="3" type="ORF">PIBRA_LOCUS2243</name>
</gene>
<feature type="domain" description="Chitin-binding type-2" evidence="2">
    <location>
        <begin position="18"/>
        <end position="78"/>
    </location>
</feature>
<reference evidence="3" key="1">
    <citation type="submission" date="2022-05" db="EMBL/GenBank/DDBJ databases">
        <authorList>
            <person name="Okamura Y."/>
        </authorList>
    </citation>
    <scope>NUCLEOTIDE SEQUENCE</scope>
</reference>
<dbReference type="InterPro" id="IPR002557">
    <property type="entry name" value="Chitin-bd_dom"/>
</dbReference>
<evidence type="ECO:0000313" key="4">
    <source>
        <dbReference type="Proteomes" id="UP001152562"/>
    </source>
</evidence>
<evidence type="ECO:0000313" key="3">
    <source>
        <dbReference type="EMBL" id="CAH3993064.1"/>
    </source>
</evidence>
<dbReference type="PROSITE" id="PS50940">
    <property type="entry name" value="CHIT_BIND_II"/>
    <property type="match status" value="1"/>
</dbReference>
<dbReference type="SMART" id="SM00494">
    <property type="entry name" value="ChtBD2"/>
    <property type="match status" value="2"/>
</dbReference>
<feature type="chain" id="PRO_5040445701" description="Chitin-binding type-2 domain-containing protein" evidence="1">
    <location>
        <begin position="20"/>
        <end position="174"/>
    </location>
</feature>
<evidence type="ECO:0000256" key="1">
    <source>
        <dbReference type="SAM" id="SignalP"/>
    </source>
</evidence>
<protein>
    <recommendedName>
        <fullName evidence="2">Chitin-binding type-2 domain-containing protein</fullName>
    </recommendedName>
</protein>
<evidence type="ECO:0000259" key="2">
    <source>
        <dbReference type="PROSITE" id="PS50940"/>
    </source>
</evidence>
<organism evidence="3 4">
    <name type="scientific">Pieris brassicae</name>
    <name type="common">White butterfly</name>
    <name type="synonym">Large white butterfly</name>
    <dbReference type="NCBI Taxonomy" id="7116"/>
    <lineage>
        <taxon>Eukaryota</taxon>
        <taxon>Metazoa</taxon>
        <taxon>Ecdysozoa</taxon>
        <taxon>Arthropoda</taxon>
        <taxon>Hexapoda</taxon>
        <taxon>Insecta</taxon>
        <taxon>Pterygota</taxon>
        <taxon>Neoptera</taxon>
        <taxon>Endopterygota</taxon>
        <taxon>Lepidoptera</taxon>
        <taxon>Glossata</taxon>
        <taxon>Ditrysia</taxon>
        <taxon>Papilionoidea</taxon>
        <taxon>Pieridae</taxon>
        <taxon>Pierinae</taxon>
        <taxon>Pieris</taxon>
    </lineage>
</organism>
<dbReference type="Proteomes" id="UP001152562">
    <property type="component" value="Unassembled WGS sequence"/>
</dbReference>
<sequence length="174" mass="19340">MKAIFYCAIVISFSSYVQTTCLVNGRFPNNSVADCRGFTMCLQGAAGFMEYNLVCPENSIFSHIDSQCTNITEYSCVSNYNCTQEESIMSKNCTDYISCIKDLKGVFSARRFECPLNTIYNGSICVDRDFYQCPSTENPLIGVTVKNFEGNTTENSAASACLHLSFVILFLVIL</sequence>
<comment type="caution">
    <text evidence="3">The sequence shown here is derived from an EMBL/GenBank/DDBJ whole genome shotgun (WGS) entry which is preliminary data.</text>
</comment>
<dbReference type="AlphaFoldDB" id="A0A9P0X3R3"/>
<dbReference type="EMBL" id="CALOZG010000003">
    <property type="protein sequence ID" value="CAH3993064.1"/>
    <property type="molecule type" value="Genomic_DNA"/>
</dbReference>
<feature type="signal peptide" evidence="1">
    <location>
        <begin position="1"/>
        <end position="19"/>
    </location>
</feature>
<name>A0A9P0X3R3_PIEBR</name>
<dbReference type="GO" id="GO:0005576">
    <property type="term" value="C:extracellular region"/>
    <property type="evidence" value="ECO:0007669"/>
    <property type="project" value="InterPro"/>
</dbReference>
<proteinExistence type="predicted"/>
<keyword evidence="1" id="KW-0732">Signal</keyword>
<dbReference type="GO" id="GO:0008061">
    <property type="term" value="F:chitin binding"/>
    <property type="evidence" value="ECO:0007669"/>
    <property type="project" value="InterPro"/>
</dbReference>
<accession>A0A9P0X3R3</accession>
<keyword evidence="4" id="KW-1185">Reference proteome</keyword>